<dbReference type="PANTHER" id="PTHR48449:SF1">
    <property type="entry name" value="DUF1985 DOMAIN-CONTAINING PROTEIN"/>
    <property type="match status" value="1"/>
</dbReference>
<evidence type="ECO:0000313" key="2">
    <source>
        <dbReference type="EMBL" id="KAK4379729.1"/>
    </source>
</evidence>
<feature type="compositionally biased region" description="Polar residues" evidence="1">
    <location>
        <begin position="27"/>
        <end position="37"/>
    </location>
</feature>
<dbReference type="AlphaFoldDB" id="A0AAE1T174"/>
<evidence type="ECO:0000256" key="1">
    <source>
        <dbReference type="SAM" id="MobiDB-lite"/>
    </source>
</evidence>
<protein>
    <recommendedName>
        <fullName evidence="4">DUF1985 domain-containing protein</fullName>
    </recommendedName>
</protein>
<gene>
    <name evidence="2" type="ORF">RND71_001591</name>
</gene>
<dbReference type="EMBL" id="JAVYJV010000001">
    <property type="protein sequence ID" value="KAK4379729.1"/>
    <property type="molecule type" value="Genomic_DNA"/>
</dbReference>
<name>A0AAE1T174_9SOLA</name>
<dbReference type="Proteomes" id="UP001291623">
    <property type="component" value="Unassembled WGS sequence"/>
</dbReference>
<evidence type="ECO:0000313" key="3">
    <source>
        <dbReference type="Proteomes" id="UP001291623"/>
    </source>
</evidence>
<dbReference type="PANTHER" id="PTHR48449">
    <property type="entry name" value="DUF1985 DOMAIN-CONTAINING PROTEIN"/>
    <property type="match status" value="1"/>
</dbReference>
<feature type="region of interest" description="Disordered" evidence="1">
    <location>
        <begin position="27"/>
        <end position="48"/>
    </location>
</feature>
<evidence type="ECO:0008006" key="4">
    <source>
        <dbReference type="Google" id="ProtNLM"/>
    </source>
</evidence>
<comment type="caution">
    <text evidence="2">The sequence shown here is derived from an EMBL/GenBank/DDBJ whole genome shotgun (WGS) entry which is preliminary data.</text>
</comment>
<reference evidence="2" key="1">
    <citation type="submission" date="2023-12" db="EMBL/GenBank/DDBJ databases">
        <title>Genome assembly of Anisodus tanguticus.</title>
        <authorList>
            <person name="Wang Y.-J."/>
        </authorList>
    </citation>
    <scope>NUCLEOTIDE SEQUENCE</scope>
    <source>
        <strain evidence="2">KB-2021</strain>
        <tissue evidence="2">Leaf</tissue>
    </source>
</reference>
<organism evidence="2 3">
    <name type="scientific">Anisodus tanguticus</name>
    <dbReference type="NCBI Taxonomy" id="243964"/>
    <lineage>
        <taxon>Eukaryota</taxon>
        <taxon>Viridiplantae</taxon>
        <taxon>Streptophyta</taxon>
        <taxon>Embryophyta</taxon>
        <taxon>Tracheophyta</taxon>
        <taxon>Spermatophyta</taxon>
        <taxon>Magnoliopsida</taxon>
        <taxon>eudicotyledons</taxon>
        <taxon>Gunneridae</taxon>
        <taxon>Pentapetalae</taxon>
        <taxon>asterids</taxon>
        <taxon>lamiids</taxon>
        <taxon>Solanales</taxon>
        <taxon>Solanaceae</taxon>
        <taxon>Solanoideae</taxon>
        <taxon>Hyoscyameae</taxon>
        <taxon>Anisodus</taxon>
    </lineage>
</organism>
<accession>A0AAE1T174</accession>
<sequence length="219" mass="24075">MLSSSSIVVVVVAAHLLQLDHPSLSSSHLQLERSQPAPTKKTKGAKGNKDVELVDLVEKSCKEKHLLEHLKSKTVSRKHKESLCLVWFVQSVLWAKDTNLNKSLGLFKLAEAREAFNNYLWGFESYRLTIDYLLRELKSTLQLVPTVGELMMSFLTSFVPLEFEPDILIDRFKVELAGVISITRKSSGANGIDGAAGIDDDGVVGGISNGNDVGDDNHA</sequence>
<keyword evidence="3" id="KW-1185">Reference proteome</keyword>
<proteinExistence type="predicted"/>